<reference evidence="4 5" key="1">
    <citation type="submission" date="2020-07" db="EMBL/GenBank/DDBJ databases">
        <title>Sequencing the genomes of 1000 actinobacteria strains.</title>
        <authorList>
            <person name="Klenk H.-P."/>
        </authorList>
    </citation>
    <scope>NUCLEOTIDE SEQUENCE [LARGE SCALE GENOMIC DNA]</scope>
    <source>
        <strain evidence="4 5">DSM 23737</strain>
    </source>
</reference>
<keyword evidence="2" id="KW-1133">Transmembrane helix</keyword>
<dbReference type="InterPro" id="IPR050923">
    <property type="entry name" value="Cell_Proc_Reg/RNA_Proc"/>
</dbReference>
<accession>A0A7W3JUF2</accession>
<proteinExistence type="predicted"/>
<keyword evidence="5" id="KW-1185">Reference proteome</keyword>
<keyword evidence="1" id="KW-0597">Phosphoprotein</keyword>
<dbReference type="PANTHER" id="PTHR23308">
    <property type="entry name" value="NUCLEAR INHIBITOR OF PROTEIN PHOSPHATASE-1"/>
    <property type="match status" value="1"/>
</dbReference>
<dbReference type="AlphaFoldDB" id="A0A7W3JUF2"/>
<keyword evidence="2" id="KW-0812">Transmembrane</keyword>
<protein>
    <recommendedName>
        <fullName evidence="3">FHA domain-containing protein</fullName>
    </recommendedName>
</protein>
<dbReference type="InterPro" id="IPR000253">
    <property type="entry name" value="FHA_dom"/>
</dbReference>
<comment type="caution">
    <text evidence="4">The sequence shown here is derived from an EMBL/GenBank/DDBJ whole genome shotgun (WGS) entry which is preliminary data.</text>
</comment>
<dbReference type="EMBL" id="JACGWU010000004">
    <property type="protein sequence ID" value="MBA8829355.1"/>
    <property type="molecule type" value="Genomic_DNA"/>
</dbReference>
<feature type="domain" description="FHA" evidence="3">
    <location>
        <begin position="113"/>
        <end position="162"/>
    </location>
</feature>
<evidence type="ECO:0000313" key="5">
    <source>
        <dbReference type="Proteomes" id="UP000524237"/>
    </source>
</evidence>
<dbReference type="Proteomes" id="UP000524237">
    <property type="component" value="Unassembled WGS sequence"/>
</dbReference>
<dbReference type="PROSITE" id="PS50006">
    <property type="entry name" value="FHA_DOMAIN"/>
    <property type="match status" value="1"/>
</dbReference>
<gene>
    <name evidence="4" type="ORF">FB555_001460</name>
</gene>
<dbReference type="InterPro" id="IPR008984">
    <property type="entry name" value="SMAD_FHA_dom_sf"/>
</dbReference>
<sequence length="185" mass="19486">MSELTLLILRLGFLIALWVFVFFVVYAVRSDLFGQRVRRLPAQNSGGPGATAASAPSAASAFLTSAIPRLPAAETEIIASLAAPGSATDAPLRLVITSGDKTGQSLPLTGDTITIGRSADSSLVIKDDYTSTHHARLEIRGGTWILRDLDSTNGTLLGGVRVTGPTPVPWNTPITIGSTSFEVRR</sequence>
<evidence type="ECO:0000313" key="4">
    <source>
        <dbReference type="EMBL" id="MBA8829355.1"/>
    </source>
</evidence>
<evidence type="ECO:0000256" key="2">
    <source>
        <dbReference type="SAM" id="Phobius"/>
    </source>
</evidence>
<dbReference type="SMART" id="SM00240">
    <property type="entry name" value="FHA"/>
    <property type="match status" value="1"/>
</dbReference>
<evidence type="ECO:0000259" key="3">
    <source>
        <dbReference type="PROSITE" id="PS50006"/>
    </source>
</evidence>
<evidence type="ECO:0000256" key="1">
    <source>
        <dbReference type="ARBA" id="ARBA00022553"/>
    </source>
</evidence>
<dbReference type="Gene3D" id="2.60.200.20">
    <property type="match status" value="1"/>
</dbReference>
<name>A0A7W3JUF2_9MICO</name>
<keyword evidence="2" id="KW-0472">Membrane</keyword>
<organism evidence="4 5">
    <name type="scientific">Alpinimonas psychrophila</name>
    <dbReference type="NCBI Taxonomy" id="748908"/>
    <lineage>
        <taxon>Bacteria</taxon>
        <taxon>Bacillati</taxon>
        <taxon>Actinomycetota</taxon>
        <taxon>Actinomycetes</taxon>
        <taxon>Micrococcales</taxon>
        <taxon>Microbacteriaceae</taxon>
        <taxon>Alpinimonas</taxon>
    </lineage>
</organism>
<feature type="transmembrane region" description="Helical" evidence="2">
    <location>
        <begin position="6"/>
        <end position="28"/>
    </location>
</feature>
<dbReference type="RefSeq" id="WP_182484794.1">
    <property type="nucleotide sequence ID" value="NZ_JACGWU010000004.1"/>
</dbReference>
<dbReference type="SUPFAM" id="SSF49879">
    <property type="entry name" value="SMAD/FHA domain"/>
    <property type="match status" value="1"/>
</dbReference>
<dbReference type="Pfam" id="PF00498">
    <property type="entry name" value="FHA"/>
    <property type="match status" value="1"/>
</dbReference>